<accession>A0A2K4ZQ40</accession>
<dbReference type="AlphaFoldDB" id="A0A2K4ZQ40"/>
<dbReference type="EMBL" id="OFSM01000056">
    <property type="protein sequence ID" value="SOY32577.1"/>
    <property type="molecule type" value="Genomic_DNA"/>
</dbReference>
<reference evidence="1 2" key="1">
    <citation type="submission" date="2018-01" db="EMBL/GenBank/DDBJ databases">
        <authorList>
            <person name="Gaut B.S."/>
            <person name="Morton B.R."/>
            <person name="Clegg M.T."/>
            <person name="Duvall M.R."/>
        </authorList>
    </citation>
    <scope>NUCLEOTIDE SEQUENCE [LARGE SCALE GENOMIC DNA]</scope>
    <source>
        <strain evidence="1">GP69</strain>
    </source>
</reference>
<sequence length="33" mass="3808">MKGYHTSDGYMGLVEGRYILFASEADYRDYVEA</sequence>
<organism evidence="1 2">
    <name type="scientific">Acetatifactor muris</name>
    <dbReference type="NCBI Taxonomy" id="879566"/>
    <lineage>
        <taxon>Bacteria</taxon>
        <taxon>Bacillati</taxon>
        <taxon>Bacillota</taxon>
        <taxon>Clostridia</taxon>
        <taxon>Lachnospirales</taxon>
        <taxon>Lachnospiraceae</taxon>
        <taxon>Acetatifactor</taxon>
    </lineage>
</organism>
<gene>
    <name evidence="1" type="ORF">AMURIS_05342</name>
</gene>
<evidence type="ECO:0000313" key="2">
    <source>
        <dbReference type="Proteomes" id="UP000236311"/>
    </source>
</evidence>
<dbReference type="Proteomes" id="UP000236311">
    <property type="component" value="Unassembled WGS sequence"/>
</dbReference>
<protein>
    <submittedName>
        <fullName evidence="1">Uncharacterized protein</fullName>
    </submittedName>
</protein>
<proteinExistence type="predicted"/>
<name>A0A2K4ZQ40_9FIRM</name>
<keyword evidence="2" id="KW-1185">Reference proteome</keyword>
<evidence type="ECO:0000313" key="1">
    <source>
        <dbReference type="EMBL" id="SOY32577.1"/>
    </source>
</evidence>